<dbReference type="SUPFAM" id="SSF50978">
    <property type="entry name" value="WD40 repeat-like"/>
    <property type="match status" value="2"/>
</dbReference>
<keyword evidence="12" id="KW-1185">Reference proteome</keyword>
<comment type="similarity">
    <text evidence="2 8">Belongs to the WD repeat coronin family.</text>
</comment>
<feature type="domain" description="DUF1899" evidence="10">
    <location>
        <begin position="433"/>
        <end position="497"/>
    </location>
</feature>
<reference evidence="11" key="1">
    <citation type="submission" date="2021-06" db="EMBL/GenBank/DDBJ databases">
        <authorList>
            <consortium name="DOE Joint Genome Institute"/>
            <person name="Mondo S.J."/>
            <person name="Amses K.R."/>
            <person name="Simmons D.R."/>
            <person name="Longcore J.E."/>
            <person name="Seto K."/>
            <person name="Alves G.H."/>
            <person name="Bonds A.E."/>
            <person name="Quandt C.A."/>
            <person name="Davis W.J."/>
            <person name="Chang Y."/>
            <person name="Letcher P.M."/>
            <person name="Powell M.J."/>
            <person name="Kuo A."/>
            <person name="Labutti K."/>
            <person name="Pangilinan J."/>
            <person name="Andreopoulos W."/>
            <person name="Tritt A."/>
            <person name="Riley R."/>
            <person name="Hundley H."/>
            <person name="Johnson J."/>
            <person name="Lipzen A."/>
            <person name="Barry K."/>
            <person name="Berbee M.L."/>
            <person name="Buchler N.E."/>
            <person name="Grigoriev I.V."/>
            <person name="Spatafora J.W."/>
            <person name="Stajich J.E."/>
            <person name="James T.Y."/>
        </authorList>
    </citation>
    <scope>NUCLEOTIDE SEQUENCE</scope>
    <source>
        <strain evidence="11">AG</strain>
    </source>
</reference>
<evidence type="ECO:0000313" key="12">
    <source>
        <dbReference type="Proteomes" id="UP001206595"/>
    </source>
</evidence>
<name>A0AAD5E3U4_UMBRA</name>
<dbReference type="SMART" id="SM00320">
    <property type="entry name" value="WD40"/>
    <property type="match status" value="7"/>
</dbReference>
<keyword evidence="6" id="KW-0009">Actin-binding</keyword>
<comment type="subcellular location">
    <subcellularLocation>
        <location evidence="1">Cytoplasm</location>
    </subcellularLocation>
</comment>
<dbReference type="InterPro" id="IPR015505">
    <property type="entry name" value="Coronin"/>
</dbReference>
<gene>
    <name evidence="11" type="ORF">K450DRAFT_259274</name>
</gene>
<accession>A0AAD5E3U4</accession>
<dbReference type="Pfam" id="PF08953">
    <property type="entry name" value="DUF1899"/>
    <property type="match status" value="1"/>
</dbReference>
<dbReference type="Pfam" id="PF16300">
    <property type="entry name" value="WD40_4"/>
    <property type="match status" value="2"/>
</dbReference>
<dbReference type="SMART" id="SM01167">
    <property type="entry name" value="DUF1900"/>
    <property type="match status" value="2"/>
</dbReference>
<feature type="compositionally biased region" description="Basic and acidic residues" evidence="9">
    <location>
        <begin position="849"/>
        <end position="864"/>
    </location>
</feature>
<protein>
    <recommendedName>
        <fullName evidence="8">Coronin</fullName>
    </recommendedName>
</protein>
<evidence type="ECO:0000256" key="7">
    <source>
        <dbReference type="PROSITE-ProRule" id="PRU00221"/>
    </source>
</evidence>
<keyword evidence="4 7" id="KW-0853">WD repeat</keyword>
<sequence length="899" mass="97726">MLHAHGSGITDWTFSDFSQDILATGAEDGTVKVWKLPEEGITAGEQASTLAVLNVQSPRANSVRFHPTAENVLTTLGNNRKEVLIWDIGKEAPALKVESESLVHSFSWKGDGTLMATTGKDIVQVWDPRAEKAAIQTGKGHEGIKGSRSVWLGSSNFILSTGLNKIRYRQYALWDARDLSKPIKMSSFDSSTGQLIPLYDEDTETIYIIGRGDSTIRSFQLSDLQSEPTIAENMACGTNNSLFGACLLPKMSLNVMKAEVARVMTLTSNAIVPVSFEVPRKQYLDFHSELFPDTKGNAPALSASAWLNNENGLVQTVSLDPSKRQAQAKSNDTKMSPSQPIADTIKEKSPMPAAAEKSSPAETVSQTPIKADITKSSSTSSPPTPVETLPSESTTTPPQQVPEETKTASSPLLAAKQPSEAASPAKVLPKYGAASVSPYKYIAGKPYHPSEHFHDLRGLSSDKSGTTNLIQASSKFIAVPIAGPGGRVGIISASKPGRLPTKVPSLQCGSSVVDFKFDPFNPNILVTASEDNKLRIWNIPDEGISEDVSEPAAVLSSKTMDKTVVIAFNPVAQDVLLTVSSDRNSAGIRIWDLNSKTEKHHFEHGDVVFDAIWSTDGQQVATTSKSKKIRVFDAVPDFKLVAEGPGHQSIRPAKLLWLGEMNMIASVGFGLGSSREVLVYNLDDLSKGPCFKKNIDISPSVMSVYFDPDCGVLYVAGRGDRIIHTFELEESSLTALAKYESGTLQQGFAFLPKKHCNVKAIEIAKFYRLTATSIETVGIKVPRARPEFFQDDIFCPTKDVESPAQSADSWFAGEIKPSQYINLQPDGLVPLSEAPALPQTNAKKKFAIGKREASDDEKRKDLMKKMFATAKDVDEQAEKDKTPIVEDEEKEVADDEWDD</sequence>
<comment type="caution">
    <text evidence="11">The sequence shown here is derived from an EMBL/GenBank/DDBJ whole genome shotgun (WGS) entry which is preliminary data.</text>
</comment>
<evidence type="ECO:0000256" key="4">
    <source>
        <dbReference type="ARBA" id="ARBA00022574"/>
    </source>
</evidence>
<proteinExistence type="inferred from homology"/>
<dbReference type="Gene3D" id="2.130.10.10">
    <property type="entry name" value="YVTN repeat-like/Quinoprotein amine dehydrogenase"/>
    <property type="match status" value="2"/>
</dbReference>
<dbReference type="InterPro" id="IPR036322">
    <property type="entry name" value="WD40_repeat_dom_sf"/>
</dbReference>
<organism evidence="11 12">
    <name type="scientific">Umbelopsis ramanniana AG</name>
    <dbReference type="NCBI Taxonomy" id="1314678"/>
    <lineage>
        <taxon>Eukaryota</taxon>
        <taxon>Fungi</taxon>
        <taxon>Fungi incertae sedis</taxon>
        <taxon>Mucoromycota</taxon>
        <taxon>Mucoromycotina</taxon>
        <taxon>Umbelopsidomycetes</taxon>
        <taxon>Umbelopsidales</taxon>
        <taxon>Umbelopsidaceae</taxon>
        <taxon>Umbelopsis</taxon>
    </lineage>
</organism>
<dbReference type="GO" id="GO:0005737">
    <property type="term" value="C:cytoplasm"/>
    <property type="evidence" value="ECO:0007669"/>
    <property type="project" value="UniProtKB-SubCell"/>
</dbReference>
<dbReference type="SMART" id="SM01166">
    <property type="entry name" value="DUF1899"/>
    <property type="match status" value="1"/>
</dbReference>
<dbReference type="PROSITE" id="PS00678">
    <property type="entry name" value="WD_REPEATS_1"/>
    <property type="match status" value="1"/>
</dbReference>
<evidence type="ECO:0000256" key="5">
    <source>
        <dbReference type="ARBA" id="ARBA00022737"/>
    </source>
</evidence>
<feature type="repeat" description="WD" evidence="7">
    <location>
        <begin position="2"/>
        <end position="36"/>
    </location>
</feature>
<evidence type="ECO:0000259" key="10">
    <source>
        <dbReference type="SMART" id="SM01166"/>
    </source>
</evidence>
<evidence type="ECO:0000256" key="3">
    <source>
        <dbReference type="ARBA" id="ARBA00022490"/>
    </source>
</evidence>
<feature type="compositionally biased region" description="Basic and acidic residues" evidence="9">
    <location>
        <begin position="871"/>
        <end position="884"/>
    </location>
</feature>
<dbReference type="InterPro" id="IPR019775">
    <property type="entry name" value="WD40_repeat_CS"/>
</dbReference>
<dbReference type="RefSeq" id="XP_051440985.1">
    <property type="nucleotide sequence ID" value="XM_051591974.1"/>
</dbReference>
<evidence type="ECO:0000256" key="8">
    <source>
        <dbReference type="RuleBase" id="RU280818"/>
    </source>
</evidence>
<dbReference type="InterPro" id="IPR001680">
    <property type="entry name" value="WD40_rpt"/>
</dbReference>
<keyword evidence="5 8" id="KW-0677">Repeat</keyword>
<dbReference type="GeneID" id="75917317"/>
<evidence type="ECO:0000256" key="1">
    <source>
        <dbReference type="ARBA" id="ARBA00004496"/>
    </source>
</evidence>
<dbReference type="Pfam" id="PF00400">
    <property type="entry name" value="WD40"/>
    <property type="match status" value="3"/>
</dbReference>
<evidence type="ECO:0000256" key="6">
    <source>
        <dbReference type="ARBA" id="ARBA00023203"/>
    </source>
</evidence>
<dbReference type="PANTHER" id="PTHR10856:SF20">
    <property type="entry name" value="CORONIN-7"/>
    <property type="match status" value="1"/>
</dbReference>
<dbReference type="InterPro" id="IPR015048">
    <property type="entry name" value="DUF1899"/>
</dbReference>
<dbReference type="PROSITE" id="PS50294">
    <property type="entry name" value="WD_REPEATS_REGION"/>
    <property type="match status" value="1"/>
</dbReference>
<dbReference type="Proteomes" id="UP001206595">
    <property type="component" value="Unassembled WGS sequence"/>
</dbReference>
<evidence type="ECO:0000256" key="2">
    <source>
        <dbReference type="ARBA" id="ARBA00009482"/>
    </source>
</evidence>
<feature type="compositionally biased region" description="Polar residues" evidence="9">
    <location>
        <begin position="320"/>
        <end position="341"/>
    </location>
</feature>
<keyword evidence="3" id="KW-0963">Cytoplasm</keyword>
<dbReference type="AlphaFoldDB" id="A0AAD5E3U4"/>
<feature type="repeat" description="WD" evidence="7">
    <location>
        <begin position="520"/>
        <end position="539"/>
    </location>
</feature>
<feature type="region of interest" description="Disordered" evidence="9">
    <location>
        <begin position="320"/>
        <end position="426"/>
    </location>
</feature>
<feature type="compositionally biased region" description="Acidic residues" evidence="9">
    <location>
        <begin position="885"/>
        <end position="899"/>
    </location>
</feature>
<dbReference type="InterPro" id="IPR015943">
    <property type="entry name" value="WD40/YVTN_repeat-like_dom_sf"/>
</dbReference>
<dbReference type="EMBL" id="MU620965">
    <property type="protein sequence ID" value="KAI8575981.1"/>
    <property type="molecule type" value="Genomic_DNA"/>
</dbReference>
<evidence type="ECO:0000313" key="11">
    <source>
        <dbReference type="EMBL" id="KAI8575981.1"/>
    </source>
</evidence>
<dbReference type="GO" id="GO:0003779">
    <property type="term" value="F:actin binding"/>
    <property type="evidence" value="ECO:0007669"/>
    <property type="project" value="UniProtKB-KW"/>
</dbReference>
<feature type="compositionally biased region" description="Low complexity" evidence="9">
    <location>
        <begin position="374"/>
        <end position="402"/>
    </location>
</feature>
<dbReference type="PANTHER" id="PTHR10856">
    <property type="entry name" value="CORONIN"/>
    <property type="match status" value="1"/>
</dbReference>
<reference evidence="11" key="2">
    <citation type="journal article" date="2022" name="Proc. Natl. Acad. Sci. U.S.A.">
        <title>Diploid-dominant life cycles characterize the early evolution of Fungi.</title>
        <authorList>
            <person name="Amses K.R."/>
            <person name="Simmons D.R."/>
            <person name="Longcore J.E."/>
            <person name="Mondo S.J."/>
            <person name="Seto K."/>
            <person name="Jeronimo G.H."/>
            <person name="Bonds A.E."/>
            <person name="Quandt C.A."/>
            <person name="Davis W.J."/>
            <person name="Chang Y."/>
            <person name="Federici B.A."/>
            <person name="Kuo A."/>
            <person name="LaButti K."/>
            <person name="Pangilinan J."/>
            <person name="Andreopoulos W."/>
            <person name="Tritt A."/>
            <person name="Riley R."/>
            <person name="Hundley H."/>
            <person name="Johnson J."/>
            <person name="Lipzen A."/>
            <person name="Barry K."/>
            <person name="Lang B.F."/>
            <person name="Cuomo C.A."/>
            <person name="Buchler N.E."/>
            <person name="Grigoriev I.V."/>
            <person name="Spatafora J.W."/>
            <person name="Stajich J.E."/>
            <person name="James T.Y."/>
        </authorList>
    </citation>
    <scope>NUCLEOTIDE SEQUENCE</scope>
    <source>
        <strain evidence="11">AG</strain>
    </source>
</reference>
<evidence type="ECO:0000256" key="9">
    <source>
        <dbReference type="SAM" id="MobiDB-lite"/>
    </source>
</evidence>
<dbReference type="PROSITE" id="PS50082">
    <property type="entry name" value="WD_REPEATS_2"/>
    <property type="match status" value="2"/>
</dbReference>
<feature type="region of interest" description="Disordered" evidence="9">
    <location>
        <begin position="840"/>
        <end position="899"/>
    </location>
</feature>